<dbReference type="Pfam" id="PF19045">
    <property type="entry name" value="Ligase_CoA_2"/>
    <property type="match status" value="1"/>
</dbReference>
<evidence type="ECO:0000256" key="3">
    <source>
        <dbReference type="ARBA" id="ARBA00022840"/>
    </source>
</evidence>
<dbReference type="Gene3D" id="3.30.470.20">
    <property type="entry name" value="ATP-grasp fold, B domain"/>
    <property type="match status" value="1"/>
</dbReference>
<dbReference type="Pfam" id="PF13607">
    <property type="entry name" value="Succ_CoA_lig"/>
    <property type="match status" value="1"/>
</dbReference>
<proteinExistence type="predicted"/>
<evidence type="ECO:0000256" key="2">
    <source>
        <dbReference type="ARBA" id="ARBA00022741"/>
    </source>
</evidence>
<evidence type="ECO:0000256" key="1">
    <source>
        <dbReference type="ARBA" id="ARBA00022598"/>
    </source>
</evidence>
<accession>A0A4Z1SS80</accession>
<dbReference type="InterPro" id="IPR036291">
    <property type="entry name" value="NAD(P)-bd_dom_sf"/>
</dbReference>
<dbReference type="Gene3D" id="3.40.50.720">
    <property type="entry name" value="NAD(P)-binding Rossmann-like Domain"/>
    <property type="match status" value="1"/>
</dbReference>
<dbReference type="NCBIfam" id="TIGR02717">
    <property type="entry name" value="AcCoA-syn-alpha"/>
    <property type="match status" value="1"/>
</dbReference>
<dbReference type="InterPro" id="IPR051538">
    <property type="entry name" value="Acyl-CoA_Synth/Transferase"/>
</dbReference>
<dbReference type="InterPro" id="IPR014089">
    <property type="entry name" value="AcCoA-synth-alpha"/>
</dbReference>
<evidence type="ECO:0000313" key="6">
    <source>
        <dbReference type="EMBL" id="TNJ28792.1"/>
    </source>
</evidence>
<sequence length="717" mass="76940">MGKLSFLTNPTSVAVVGASAQDGKVGNTVMVNIRASGYKGQVYPINPKATEILGYKAYKSILEVPGEIDVVVVVIPAKAVLAAAKECVEKHAKALICIAAGFKEIGGDGVKLEADLIEICKKGNVRLVGPNCLGLVTPTLNCTFASSQPSKGSIAFLSQSGAMLTSILDWAHTNGIGFSNFISLGNKADVDEVDLVLEVAEDPNTSVILLYLESVVDGKKFLEQIPASVTKKPIIILKSGTSAAGAAAASSHTGALAGNDIAFDLAFEKAGVVRAKTMSDLFDLGRLFTSQRMINGRDFVIITNAGGPGIVTTDAFETYGVGLAKLSDKTKDALRKVLPEEASAKNPVDIVGDAPPKRYADAFDICFTEDDKTVAGAVVLVTPQGQTQPNEVAKLCVEMGKKYPSKFIVSAFMGGETMIEPCKILRDAQMPVFAFPEPAIYATSALIRYSEVRARPSLASKSIPHFKVDDERIKKIFADARADGRTVLLSHETSEIFTIYGVNAPRTKLATSPDEAAKFAEELKYPVVMKIVSPQIIHKSDCGGVKLNIKSKDEAHKAFTEIMENAKKNGPKGAVLKGVEVQQMVDFSVYSKTVEMIVGVSRDPTWGAMIMVGQGGIYANYVKDVAFELSYKYDKADALAQLKRTKVSEILEGVRGQPRSDIEGLIDVMVRLSQFVNEYPEVVELDMNPLLVFEEQKDGKRPGVAAVDVKITLSGEH</sequence>
<dbReference type="PANTHER" id="PTHR43334">
    <property type="entry name" value="ACETATE--COA LIGASE [ADP-FORMING]"/>
    <property type="match status" value="1"/>
</dbReference>
<dbReference type="Proteomes" id="UP000315496">
    <property type="component" value="Chromosome 2"/>
</dbReference>
<evidence type="ECO:0000313" key="7">
    <source>
        <dbReference type="Proteomes" id="UP000315496"/>
    </source>
</evidence>
<dbReference type="InterPro" id="IPR003781">
    <property type="entry name" value="CoA-bd"/>
</dbReference>
<dbReference type="EMBL" id="VDLU01000002">
    <property type="protein sequence ID" value="TNJ28792.1"/>
    <property type="molecule type" value="Genomic_DNA"/>
</dbReference>
<organism evidence="6 7">
    <name type="scientific">Giardia muris</name>
    <dbReference type="NCBI Taxonomy" id="5742"/>
    <lineage>
        <taxon>Eukaryota</taxon>
        <taxon>Metamonada</taxon>
        <taxon>Diplomonadida</taxon>
        <taxon>Hexamitidae</taxon>
        <taxon>Giardiinae</taxon>
        <taxon>Giardia</taxon>
    </lineage>
</organism>
<dbReference type="SUPFAM" id="SSF52210">
    <property type="entry name" value="Succinyl-CoA synthetase domains"/>
    <property type="match status" value="2"/>
</dbReference>
<evidence type="ECO:0000256" key="4">
    <source>
        <dbReference type="PROSITE-ProRule" id="PRU00409"/>
    </source>
</evidence>
<dbReference type="InterPro" id="IPR016102">
    <property type="entry name" value="Succinyl-CoA_synth-like"/>
</dbReference>
<dbReference type="GO" id="GO:0005524">
    <property type="term" value="F:ATP binding"/>
    <property type="evidence" value="ECO:0007669"/>
    <property type="project" value="UniProtKB-UniRule"/>
</dbReference>
<dbReference type="PANTHER" id="PTHR43334:SF1">
    <property type="entry name" value="3-HYDROXYPROPIONATE--COA LIGASE [ADP-FORMING]"/>
    <property type="match status" value="1"/>
</dbReference>
<dbReference type="Pfam" id="PF13380">
    <property type="entry name" value="CoA_binding_2"/>
    <property type="match status" value="1"/>
</dbReference>
<keyword evidence="1" id="KW-0436">Ligase</keyword>
<evidence type="ECO:0000259" key="5">
    <source>
        <dbReference type="PROSITE" id="PS50975"/>
    </source>
</evidence>
<dbReference type="InterPro" id="IPR013815">
    <property type="entry name" value="ATP_grasp_subdomain_1"/>
</dbReference>
<dbReference type="SUPFAM" id="SSF56059">
    <property type="entry name" value="Glutathione synthetase ATP-binding domain-like"/>
    <property type="match status" value="1"/>
</dbReference>
<dbReference type="InterPro" id="IPR011761">
    <property type="entry name" value="ATP-grasp"/>
</dbReference>
<name>A0A4Z1SS80_GIAMU</name>
<dbReference type="SMART" id="SM00881">
    <property type="entry name" value="CoA_binding"/>
    <property type="match status" value="1"/>
</dbReference>
<comment type="caution">
    <text evidence="6">The sequence shown here is derived from an EMBL/GenBank/DDBJ whole genome shotgun (WGS) entry which is preliminary data.</text>
</comment>
<dbReference type="VEuPathDB" id="GiardiaDB:GMRT_15617"/>
<dbReference type="AlphaFoldDB" id="A0A4Z1SS80"/>
<dbReference type="InterPro" id="IPR032875">
    <property type="entry name" value="Succ_CoA_lig_flav_dom"/>
</dbReference>
<dbReference type="Pfam" id="PF13549">
    <property type="entry name" value="ATP-grasp_5"/>
    <property type="match status" value="1"/>
</dbReference>
<feature type="domain" description="ATP-grasp" evidence="5">
    <location>
        <begin position="494"/>
        <end position="530"/>
    </location>
</feature>
<dbReference type="Gene3D" id="3.30.1490.20">
    <property type="entry name" value="ATP-grasp fold, A domain"/>
    <property type="match status" value="1"/>
</dbReference>
<protein>
    <submittedName>
        <fullName evidence="6">Acetyl-CoA synthetase</fullName>
    </submittedName>
</protein>
<keyword evidence="7" id="KW-1185">Reference proteome</keyword>
<dbReference type="SUPFAM" id="SSF51735">
    <property type="entry name" value="NAD(P)-binding Rossmann-fold domains"/>
    <property type="match status" value="1"/>
</dbReference>
<dbReference type="FunFam" id="3.30.1490.20:FF:000020">
    <property type="entry name" value="Protein lysine acetyltransferase"/>
    <property type="match status" value="1"/>
</dbReference>
<dbReference type="Gene3D" id="3.40.50.261">
    <property type="entry name" value="Succinyl-CoA synthetase domains"/>
    <property type="match status" value="2"/>
</dbReference>
<keyword evidence="3 4" id="KW-0067">ATP-binding</keyword>
<gene>
    <name evidence="6" type="ORF">GMRT_15617</name>
</gene>
<dbReference type="PROSITE" id="PS50975">
    <property type="entry name" value="ATP_GRASP"/>
    <property type="match status" value="1"/>
</dbReference>
<dbReference type="InterPro" id="IPR043938">
    <property type="entry name" value="Ligase_CoA_dom"/>
</dbReference>
<dbReference type="GO" id="GO:0043758">
    <property type="term" value="F:acetate-CoA ligase (ADP-forming) activity"/>
    <property type="evidence" value="ECO:0007669"/>
    <property type="project" value="InterPro"/>
</dbReference>
<keyword evidence="2 4" id="KW-0547">Nucleotide-binding</keyword>
<dbReference type="GO" id="GO:0046872">
    <property type="term" value="F:metal ion binding"/>
    <property type="evidence" value="ECO:0007669"/>
    <property type="project" value="InterPro"/>
</dbReference>
<reference evidence="6 7" key="1">
    <citation type="submission" date="2019-05" db="EMBL/GenBank/DDBJ databases">
        <title>The compact genome of Giardia muris reveals important steps in the evolution of intestinal protozoan parasites.</title>
        <authorList>
            <person name="Xu F."/>
            <person name="Jimenez-Gonzalez A."/>
            <person name="Einarsson E."/>
            <person name="Astvaldsson A."/>
            <person name="Peirasmaki D."/>
            <person name="Eckmann L."/>
            <person name="Andersson J.O."/>
            <person name="Svard S.G."/>
            <person name="Jerlstrom-Hultqvist J."/>
        </authorList>
    </citation>
    <scope>NUCLEOTIDE SEQUENCE [LARGE SCALE GENOMIC DNA]</scope>
    <source>
        <strain evidence="6 7">Roberts-Thomson</strain>
    </source>
</reference>
<dbReference type="OrthoDB" id="1664372at2759"/>